<dbReference type="GO" id="GO:0022857">
    <property type="term" value="F:transmembrane transporter activity"/>
    <property type="evidence" value="ECO:0007669"/>
    <property type="project" value="UniProtKB-UniRule"/>
</dbReference>
<dbReference type="GO" id="GO:0005886">
    <property type="term" value="C:plasma membrane"/>
    <property type="evidence" value="ECO:0007669"/>
    <property type="project" value="UniProtKB-SubCell"/>
</dbReference>
<evidence type="ECO:0000313" key="10">
    <source>
        <dbReference type="Proteomes" id="UP000182350"/>
    </source>
</evidence>
<feature type="transmembrane region" description="Helical" evidence="7">
    <location>
        <begin position="52"/>
        <end position="69"/>
    </location>
</feature>
<dbReference type="RefSeq" id="WP_072325268.1">
    <property type="nucleotide sequence ID" value="NZ_FPJW01000002.1"/>
</dbReference>
<keyword evidence="7" id="KW-0997">Cell inner membrane</keyword>
<keyword evidence="4 7" id="KW-0812">Transmembrane</keyword>
<evidence type="ECO:0000256" key="2">
    <source>
        <dbReference type="ARBA" id="ARBA00022448"/>
    </source>
</evidence>
<evidence type="ECO:0000256" key="1">
    <source>
        <dbReference type="ARBA" id="ARBA00004651"/>
    </source>
</evidence>
<sequence length="169" mass="18629">MAFLERITRLMSLALVVIGFVAVALMMLHITADVFLRSAFDVAVPATERIVTRYYMIALALLPLGWVEWSKSMISVDAFSAAYGRVGERFVAVFVPLLSAVIYGVFGMATWLQAMEQFKVGAYIMSLDLVIPLWPTYFLVPLALFMAMLVCLVRIVAGFLPSSSTGTDS</sequence>
<dbReference type="Pfam" id="PF04290">
    <property type="entry name" value="DctQ"/>
    <property type="match status" value="1"/>
</dbReference>
<keyword evidence="2 7" id="KW-0813">Transport</keyword>
<evidence type="ECO:0000256" key="4">
    <source>
        <dbReference type="ARBA" id="ARBA00022692"/>
    </source>
</evidence>
<comment type="subunit">
    <text evidence="7">The complex comprises the extracytoplasmic solute receptor protein and the two transmembrane proteins.</text>
</comment>
<feature type="transmembrane region" description="Helical" evidence="7">
    <location>
        <begin position="134"/>
        <end position="157"/>
    </location>
</feature>
<dbReference type="OrthoDB" id="4250245at2"/>
<keyword evidence="10" id="KW-1185">Reference proteome</keyword>
<evidence type="ECO:0000256" key="6">
    <source>
        <dbReference type="ARBA" id="ARBA00023136"/>
    </source>
</evidence>
<gene>
    <name evidence="9" type="ORF">SAMN02745752_01057</name>
</gene>
<proteinExistence type="inferred from homology"/>
<comment type="similarity">
    <text evidence="7">Belongs to the TRAP transporter small permease family.</text>
</comment>
<evidence type="ECO:0000256" key="5">
    <source>
        <dbReference type="ARBA" id="ARBA00022989"/>
    </source>
</evidence>
<protein>
    <recommendedName>
        <fullName evidence="7">TRAP transporter small permease protein</fullName>
    </recommendedName>
</protein>
<dbReference type="EMBL" id="FPJW01000002">
    <property type="protein sequence ID" value="SFX25804.1"/>
    <property type="molecule type" value="Genomic_DNA"/>
</dbReference>
<comment type="function">
    <text evidence="7">Part of the tripartite ATP-independent periplasmic (TRAP) transport system.</text>
</comment>
<keyword evidence="3" id="KW-1003">Cell membrane</keyword>
<keyword evidence="5 7" id="KW-1133">Transmembrane helix</keyword>
<reference evidence="9 10" key="1">
    <citation type="submission" date="2016-11" db="EMBL/GenBank/DDBJ databases">
        <authorList>
            <person name="Jaros S."/>
            <person name="Januszkiewicz K."/>
            <person name="Wedrychowicz H."/>
        </authorList>
    </citation>
    <scope>NUCLEOTIDE SEQUENCE [LARGE SCALE GENOMIC DNA]</scope>
    <source>
        <strain evidence="9 10">DSM 21637</strain>
    </source>
</reference>
<keyword evidence="6 7" id="KW-0472">Membrane</keyword>
<feature type="transmembrane region" description="Helical" evidence="7">
    <location>
        <begin position="90"/>
        <end position="114"/>
    </location>
</feature>
<evidence type="ECO:0000259" key="8">
    <source>
        <dbReference type="Pfam" id="PF04290"/>
    </source>
</evidence>
<feature type="domain" description="Tripartite ATP-independent periplasmic transporters DctQ component" evidence="8">
    <location>
        <begin position="26"/>
        <end position="158"/>
    </location>
</feature>
<name>A0A1K1VMB0_9GAMM</name>
<dbReference type="STRING" id="1122209.SAMN02745752_01057"/>
<dbReference type="AlphaFoldDB" id="A0A1K1VMB0"/>
<evidence type="ECO:0000313" key="9">
    <source>
        <dbReference type="EMBL" id="SFX25804.1"/>
    </source>
</evidence>
<accession>A0A1K1VMB0</accession>
<organism evidence="9 10">
    <name type="scientific">Marinospirillum alkaliphilum DSM 21637</name>
    <dbReference type="NCBI Taxonomy" id="1122209"/>
    <lineage>
        <taxon>Bacteria</taxon>
        <taxon>Pseudomonadati</taxon>
        <taxon>Pseudomonadota</taxon>
        <taxon>Gammaproteobacteria</taxon>
        <taxon>Oceanospirillales</taxon>
        <taxon>Oceanospirillaceae</taxon>
        <taxon>Marinospirillum</taxon>
    </lineage>
</organism>
<dbReference type="InterPro" id="IPR055348">
    <property type="entry name" value="DctQ"/>
</dbReference>
<evidence type="ECO:0000256" key="3">
    <source>
        <dbReference type="ARBA" id="ARBA00022475"/>
    </source>
</evidence>
<feature type="transmembrane region" description="Helical" evidence="7">
    <location>
        <begin position="12"/>
        <end position="32"/>
    </location>
</feature>
<comment type="subcellular location">
    <subcellularLocation>
        <location evidence="7">Cell inner membrane</location>
        <topology evidence="7">Multi-pass membrane protein</topology>
    </subcellularLocation>
    <subcellularLocation>
        <location evidence="1">Cell membrane</location>
        <topology evidence="1">Multi-pass membrane protein</topology>
    </subcellularLocation>
</comment>
<dbReference type="Proteomes" id="UP000182350">
    <property type="component" value="Unassembled WGS sequence"/>
</dbReference>
<evidence type="ECO:0000256" key="7">
    <source>
        <dbReference type="RuleBase" id="RU369079"/>
    </source>
</evidence>